<gene>
    <name evidence="2" type="ORF">DM02DRAFT_648463</name>
</gene>
<sequence>MRQAVWIKNRTPHKALKDIQKTPYELINGVAPDYSKDMAYGARVYATIPPEKQGEKLHAPRAELGYFLCSESETIMWIWNPDKKRASRITTARVDNRAGFDDDMPMSHVHRQPPDPSVTSPTPESDDDEEFAFMAQKRKNQAEKEEERRVKEHFKGVEMKEGSIRDRFATARTAGILPGLPPVVEEYNPTGGR</sequence>
<evidence type="ECO:0000313" key="3">
    <source>
        <dbReference type="Proteomes" id="UP000244855"/>
    </source>
</evidence>
<dbReference type="STRING" id="97972.A0A2V1EBF8"/>
<evidence type="ECO:0000313" key="2">
    <source>
        <dbReference type="EMBL" id="PVI07877.1"/>
    </source>
</evidence>
<accession>A0A2V1EBF8</accession>
<reference evidence="2 3" key="1">
    <citation type="journal article" date="2018" name="Sci. Rep.">
        <title>Comparative genomics provides insights into the lifestyle and reveals functional heterogeneity of dark septate endophytic fungi.</title>
        <authorList>
            <person name="Knapp D.G."/>
            <person name="Nemeth J.B."/>
            <person name="Barry K."/>
            <person name="Hainaut M."/>
            <person name="Henrissat B."/>
            <person name="Johnson J."/>
            <person name="Kuo A."/>
            <person name="Lim J.H.P."/>
            <person name="Lipzen A."/>
            <person name="Nolan M."/>
            <person name="Ohm R.A."/>
            <person name="Tamas L."/>
            <person name="Grigoriev I.V."/>
            <person name="Spatafora J.W."/>
            <person name="Nagy L.G."/>
            <person name="Kovacs G.M."/>
        </authorList>
    </citation>
    <scope>NUCLEOTIDE SEQUENCE [LARGE SCALE GENOMIC DNA]</scope>
    <source>
        <strain evidence="2 3">DSE2036</strain>
    </source>
</reference>
<protein>
    <submittedName>
        <fullName evidence="2">Uncharacterized protein</fullName>
    </submittedName>
</protein>
<evidence type="ECO:0000256" key="1">
    <source>
        <dbReference type="SAM" id="MobiDB-lite"/>
    </source>
</evidence>
<feature type="region of interest" description="Disordered" evidence="1">
    <location>
        <begin position="97"/>
        <end position="129"/>
    </location>
</feature>
<dbReference type="EMBL" id="KZ805302">
    <property type="protein sequence ID" value="PVI07877.1"/>
    <property type="molecule type" value="Genomic_DNA"/>
</dbReference>
<proteinExistence type="predicted"/>
<name>A0A2V1EBF8_9PLEO</name>
<dbReference type="AlphaFoldDB" id="A0A2V1EBF8"/>
<organism evidence="2 3">
    <name type="scientific">Periconia macrospinosa</name>
    <dbReference type="NCBI Taxonomy" id="97972"/>
    <lineage>
        <taxon>Eukaryota</taxon>
        <taxon>Fungi</taxon>
        <taxon>Dikarya</taxon>
        <taxon>Ascomycota</taxon>
        <taxon>Pezizomycotina</taxon>
        <taxon>Dothideomycetes</taxon>
        <taxon>Pleosporomycetidae</taxon>
        <taxon>Pleosporales</taxon>
        <taxon>Massarineae</taxon>
        <taxon>Periconiaceae</taxon>
        <taxon>Periconia</taxon>
    </lineage>
</organism>
<dbReference type="OrthoDB" id="3768101at2759"/>
<dbReference type="Proteomes" id="UP000244855">
    <property type="component" value="Unassembled WGS sequence"/>
</dbReference>
<keyword evidence="3" id="KW-1185">Reference proteome</keyword>